<gene>
    <name evidence="3" type="ORF">NEA10_07600</name>
</gene>
<keyword evidence="4" id="KW-1185">Reference proteome</keyword>
<keyword evidence="2" id="KW-0472">Membrane</keyword>
<organism evidence="3 4">
    <name type="scientific">Phormidium yuhuli AB48</name>
    <dbReference type="NCBI Taxonomy" id="2940671"/>
    <lineage>
        <taxon>Bacteria</taxon>
        <taxon>Bacillati</taxon>
        <taxon>Cyanobacteriota</taxon>
        <taxon>Cyanophyceae</taxon>
        <taxon>Oscillatoriophycideae</taxon>
        <taxon>Oscillatoriales</taxon>
        <taxon>Oscillatoriaceae</taxon>
        <taxon>Phormidium</taxon>
        <taxon>Phormidium yuhuli</taxon>
    </lineage>
</organism>
<evidence type="ECO:0000313" key="3">
    <source>
        <dbReference type="EMBL" id="USR92572.1"/>
    </source>
</evidence>
<dbReference type="Proteomes" id="UP001056708">
    <property type="component" value="Chromosome"/>
</dbReference>
<feature type="compositionally biased region" description="Basic and acidic residues" evidence="1">
    <location>
        <begin position="227"/>
        <end position="241"/>
    </location>
</feature>
<feature type="region of interest" description="Disordered" evidence="1">
    <location>
        <begin position="200"/>
        <end position="317"/>
    </location>
</feature>
<dbReference type="RefSeq" id="WP_252664724.1">
    <property type="nucleotide sequence ID" value="NZ_CP098611.1"/>
</dbReference>
<feature type="compositionally biased region" description="Acidic residues" evidence="1">
    <location>
        <begin position="261"/>
        <end position="281"/>
    </location>
</feature>
<feature type="compositionally biased region" description="Polar residues" evidence="1">
    <location>
        <begin position="90"/>
        <end position="99"/>
    </location>
</feature>
<evidence type="ECO:0000256" key="2">
    <source>
        <dbReference type="SAM" id="Phobius"/>
    </source>
</evidence>
<keyword evidence="2" id="KW-1133">Transmembrane helix</keyword>
<proteinExistence type="predicted"/>
<protein>
    <recommendedName>
        <fullName evidence="5">Lipopolysaccharide assembly protein A domain-containing protein</fullName>
    </recommendedName>
</protein>
<feature type="compositionally biased region" description="Basic and acidic residues" evidence="1">
    <location>
        <begin position="302"/>
        <end position="317"/>
    </location>
</feature>
<accession>A0ABY5AUX3</accession>
<name>A0ABY5AUX3_9CYAN</name>
<dbReference type="EMBL" id="CP098611">
    <property type="protein sequence ID" value="USR92572.1"/>
    <property type="molecule type" value="Genomic_DNA"/>
</dbReference>
<feature type="compositionally biased region" description="Acidic residues" evidence="1">
    <location>
        <begin position="142"/>
        <end position="171"/>
    </location>
</feature>
<keyword evidence="2" id="KW-0812">Transmembrane</keyword>
<feature type="region of interest" description="Disordered" evidence="1">
    <location>
        <begin position="74"/>
        <end position="186"/>
    </location>
</feature>
<evidence type="ECO:0008006" key="5">
    <source>
        <dbReference type="Google" id="ProtNLM"/>
    </source>
</evidence>
<evidence type="ECO:0000313" key="4">
    <source>
        <dbReference type="Proteomes" id="UP001056708"/>
    </source>
</evidence>
<sequence>MGRSKLPIAGLVILGVLALFLLQNNSPTLSVTFLGIVSIPLPLGVLLLAPFLAGLISAGMIALILPRRHRPQRQTAYSASRAPQPRGYDTPSNSQSSTGAGEGNWVDEGLEETPGKTKASWEGGKPATANPASDDPLRTVEAEDAPEEVWDEEDWPEEDWPEEDWPEEENSAEVPVGNYEVSKKPVSEYREGTLYSYSYSQSELTETSSGDRENPGDLGELESEEEPQIHEIPEKKPGVEERLDEEEIVLETSVILPVSEAEPEPEETIEAEFLEDSDESENSQKSQRFLGSKLFNLKTKSPNRDDWTEPPRAPKDW</sequence>
<evidence type="ECO:0000256" key="1">
    <source>
        <dbReference type="SAM" id="MobiDB-lite"/>
    </source>
</evidence>
<reference evidence="3" key="1">
    <citation type="submission" date="2022-06" db="EMBL/GenBank/DDBJ databases">
        <title>Genome sequence of Phormidium yuhuli AB48 isolated from an industrial photobioreactor environment.</title>
        <authorList>
            <person name="Qiu Y."/>
            <person name="Noonan A.J.C."/>
            <person name="Dofher K."/>
            <person name="Koch M."/>
            <person name="Kieft B."/>
            <person name="Lin X."/>
            <person name="Ziels R.M."/>
            <person name="Hallam S.J."/>
        </authorList>
    </citation>
    <scope>NUCLEOTIDE SEQUENCE</scope>
    <source>
        <strain evidence="3">AB48</strain>
    </source>
</reference>
<feature type="transmembrane region" description="Helical" evidence="2">
    <location>
        <begin position="40"/>
        <end position="65"/>
    </location>
</feature>